<organism evidence="3 4">
    <name type="scientific">Asticcacaulis aquaticus</name>
    <dbReference type="NCBI Taxonomy" id="2984212"/>
    <lineage>
        <taxon>Bacteria</taxon>
        <taxon>Pseudomonadati</taxon>
        <taxon>Pseudomonadota</taxon>
        <taxon>Alphaproteobacteria</taxon>
        <taxon>Caulobacterales</taxon>
        <taxon>Caulobacteraceae</taxon>
        <taxon>Asticcacaulis</taxon>
    </lineage>
</organism>
<feature type="active site" description="Proton donor/acceptor" evidence="1">
    <location>
        <position position="132"/>
    </location>
</feature>
<evidence type="ECO:0000259" key="2">
    <source>
        <dbReference type="PROSITE" id="PS52029"/>
    </source>
</evidence>
<sequence length="170" mass="18745">MVKIFTAYAEGFLVLNSDKVRCALGKGGVIPAADKREGDLRSPLGMWPLKYVFYRPDRLPVPETVLPVKALSPDDGWCDDAGSESYNQHVKLPFDGSHEKLWREDGVYDIVCVLGHNDDPPVKGLGSAIFLHLAREDYSGTEGCVALSQAHLLELLKSADAETYVEIVRD</sequence>
<keyword evidence="1" id="KW-0961">Cell wall biogenesis/degradation</keyword>
<dbReference type="PROSITE" id="PS52029">
    <property type="entry name" value="LD_TPASE"/>
    <property type="match status" value="1"/>
</dbReference>
<keyword evidence="4" id="KW-1185">Reference proteome</keyword>
<comment type="pathway">
    <text evidence="1">Cell wall biogenesis; peptidoglycan biosynthesis.</text>
</comment>
<protein>
    <submittedName>
        <fullName evidence="3">L,D-transpeptidase family protein</fullName>
    </submittedName>
</protein>
<reference evidence="3 4" key="1">
    <citation type="submission" date="2023-01" db="EMBL/GenBank/DDBJ databases">
        <title>Novel species of the genus Asticcacaulis isolated from rivers.</title>
        <authorList>
            <person name="Lu H."/>
        </authorList>
    </citation>
    <scope>NUCLEOTIDE SEQUENCE [LARGE SCALE GENOMIC DNA]</scope>
    <source>
        <strain evidence="3 4">BYS171W</strain>
    </source>
</reference>
<dbReference type="EMBL" id="JAQQKX010000004">
    <property type="protein sequence ID" value="MDC7683039.1"/>
    <property type="molecule type" value="Genomic_DNA"/>
</dbReference>
<comment type="caution">
    <text evidence="3">The sequence shown here is derived from an EMBL/GenBank/DDBJ whole genome shotgun (WGS) entry which is preliminary data.</text>
</comment>
<keyword evidence="1" id="KW-0573">Peptidoglycan synthesis</keyword>
<dbReference type="PANTHER" id="PTHR38589:SF1">
    <property type="entry name" value="BLR0621 PROTEIN"/>
    <property type="match status" value="1"/>
</dbReference>
<feature type="domain" description="L,D-TPase catalytic" evidence="2">
    <location>
        <begin position="1"/>
        <end position="168"/>
    </location>
</feature>
<evidence type="ECO:0000313" key="3">
    <source>
        <dbReference type="EMBL" id="MDC7683039.1"/>
    </source>
</evidence>
<dbReference type="CDD" id="cd16913">
    <property type="entry name" value="YkuD_like"/>
    <property type="match status" value="1"/>
</dbReference>
<accession>A0ABT5HSK7</accession>
<dbReference type="InterPro" id="IPR005490">
    <property type="entry name" value="LD_TPept_cat_dom"/>
</dbReference>
<gene>
    <name evidence="3" type="ORF">PQU92_07110</name>
</gene>
<evidence type="ECO:0000256" key="1">
    <source>
        <dbReference type="PROSITE-ProRule" id="PRU01373"/>
    </source>
</evidence>
<name>A0ABT5HSK7_9CAUL</name>
<dbReference type="PANTHER" id="PTHR38589">
    <property type="entry name" value="BLR0621 PROTEIN"/>
    <property type="match status" value="1"/>
</dbReference>
<proteinExistence type="predicted"/>
<feature type="active site" description="Nucleophile" evidence="1">
    <location>
        <position position="144"/>
    </location>
</feature>
<dbReference type="Proteomes" id="UP001214854">
    <property type="component" value="Unassembled WGS sequence"/>
</dbReference>
<dbReference type="RefSeq" id="WP_272747521.1">
    <property type="nucleotide sequence ID" value="NZ_JAQQKX010000004.1"/>
</dbReference>
<keyword evidence="1" id="KW-0133">Cell shape</keyword>
<dbReference type="Pfam" id="PF03734">
    <property type="entry name" value="YkuD"/>
    <property type="match status" value="1"/>
</dbReference>
<evidence type="ECO:0000313" key="4">
    <source>
        <dbReference type="Proteomes" id="UP001214854"/>
    </source>
</evidence>